<dbReference type="OrthoDB" id="1371078at2"/>
<dbReference type="AlphaFoldDB" id="G5GIQ9"/>
<evidence type="ECO:0000313" key="2">
    <source>
        <dbReference type="Proteomes" id="UP000003011"/>
    </source>
</evidence>
<dbReference type="EMBL" id="ACZL01000023">
    <property type="protein sequence ID" value="EHI55313.1"/>
    <property type="molecule type" value="Genomic_DNA"/>
</dbReference>
<gene>
    <name evidence="1" type="ORF">HMPREF9333_01449</name>
</gene>
<comment type="caution">
    <text evidence="1">The sequence shown here is derived from an EMBL/GenBank/DDBJ whole genome shotgun (WGS) entry which is preliminary data.</text>
</comment>
<dbReference type="HOGENOM" id="CLU_199028_0_0_9"/>
<evidence type="ECO:0000313" key="1">
    <source>
        <dbReference type="EMBL" id="EHI55313.1"/>
    </source>
</evidence>
<dbReference type="RefSeq" id="WP_005541105.1">
    <property type="nucleotide sequence ID" value="NZ_JH378833.1"/>
</dbReference>
<name>G5GIQ9_9FIRM</name>
<dbReference type="Proteomes" id="UP000003011">
    <property type="component" value="Unassembled WGS sequence"/>
</dbReference>
<organism evidence="1 2">
    <name type="scientific">Johnsonella ignava ATCC 51276</name>
    <dbReference type="NCBI Taxonomy" id="679200"/>
    <lineage>
        <taxon>Bacteria</taxon>
        <taxon>Bacillati</taxon>
        <taxon>Bacillota</taxon>
        <taxon>Clostridia</taxon>
        <taxon>Lachnospirales</taxon>
        <taxon>Lachnospiraceae</taxon>
        <taxon>Johnsonella</taxon>
    </lineage>
</organism>
<protein>
    <submittedName>
        <fullName evidence="1">Uncharacterized protein</fullName>
    </submittedName>
</protein>
<accession>G5GIQ9</accession>
<reference evidence="1 2" key="1">
    <citation type="submission" date="2011-08" db="EMBL/GenBank/DDBJ databases">
        <title>The Genome Sequence of Johnsonella ignava ATCC 51276.</title>
        <authorList>
            <consortium name="The Broad Institute Genome Sequencing Platform"/>
            <person name="Earl A."/>
            <person name="Ward D."/>
            <person name="Feldgarden M."/>
            <person name="Gevers D."/>
            <person name="Izard J."/>
            <person name="Blanton J.M."/>
            <person name="Baranova O.V."/>
            <person name="Dewhirst F.E."/>
            <person name="Young S.K."/>
            <person name="Zeng Q."/>
            <person name="Gargeya S."/>
            <person name="Fitzgerald M."/>
            <person name="Haas B."/>
            <person name="Abouelleil A."/>
            <person name="Alvarado L."/>
            <person name="Arachchi H.M."/>
            <person name="Berlin A."/>
            <person name="Brown A."/>
            <person name="Chapman S.B."/>
            <person name="Chen Z."/>
            <person name="Dunbar C."/>
            <person name="Freedman E."/>
            <person name="Gearin G."/>
            <person name="Gellesch M."/>
            <person name="Goldberg J."/>
            <person name="Griggs A."/>
            <person name="Gujja S."/>
            <person name="Heiman D."/>
            <person name="Howarth C."/>
            <person name="Larson L."/>
            <person name="Lui A."/>
            <person name="MacDonald P.J.P."/>
            <person name="Montmayeur A."/>
            <person name="Murphy C."/>
            <person name="Neiman D."/>
            <person name="Pearson M."/>
            <person name="Priest M."/>
            <person name="Roberts A."/>
            <person name="Saif S."/>
            <person name="Shea T."/>
            <person name="Shenoy N."/>
            <person name="Sisk P."/>
            <person name="Stolte C."/>
            <person name="Sykes S."/>
            <person name="Wortman J."/>
            <person name="Nusbaum C."/>
            <person name="Birren B."/>
        </authorList>
    </citation>
    <scope>NUCLEOTIDE SEQUENCE [LARGE SCALE GENOMIC DNA]</scope>
    <source>
        <strain evidence="1 2">ATCC 51276</strain>
    </source>
</reference>
<keyword evidence="2" id="KW-1185">Reference proteome</keyword>
<dbReference type="STRING" id="679200.HMPREF9333_01449"/>
<sequence>MKDIKSQLNAMKAKAESDPDFLKKFNEDPAAVIRELAGIDLPDSAVQTVLGLIKNNADDVDTNDIEGSVKKLDDAIKAEKPEDGK</sequence>
<proteinExistence type="predicted"/>